<comment type="caution">
    <text evidence="2">The sequence shown here is derived from an EMBL/GenBank/DDBJ whole genome shotgun (WGS) entry which is preliminary data.</text>
</comment>
<gene>
    <name evidence="2" type="ORF">L3X38_020004</name>
</gene>
<sequence length="125" mass="13402">MRSKIAVTGASHQDDAMLSYPRRFTIVSSSSWPRGRERNPGSQHSASLRPTASSALLSYVLTAKTAVPPHSSTTEINLQLQVNAVGSDAFHHDDIAEPGTTAICGHLGYGPILEQIPPFVLCLHV</sequence>
<proteinExistence type="predicted"/>
<evidence type="ECO:0000313" key="2">
    <source>
        <dbReference type="EMBL" id="KAI5340730.1"/>
    </source>
</evidence>
<evidence type="ECO:0000256" key="1">
    <source>
        <dbReference type="SAM" id="MobiDB-lite"/>
    </source>
</evidence>
<reference evidence="2 3" key="1">
    <citation type="journal article" date="2022" name="G3 (Bethesda)">
        <title>Whole-genome sequence and methylome profiling of the almond [Prunus dulcis (Mill.) D.A. Webb] cultivar 'Nonpareil'.</title>
        <authorList>
            <person name="D'Amico-Willman K.M."/>
            <person name="Ouma W.Z."/>
            <person name="Meulia T."/>
            <person name="Sideli G.M."/>
            <person name="Gradziel T.M."/>
            <person name="Fresnedo-Ramirez J."/>
        </authorList>
    </citation>
    <scope>NUCLEOTIDE SEQUENCE [LARGE SCALE GENOMIC DNA]</scope>
    <source>
        <strain evidence="2">Clone GOH B32 T37-40</strain>
    </source>
</reference>
<keyword evidence="3" id="KW-1185">Reference proteome</keyword>
<protein>
    <submittedName>
        <fullName evidence="2">Uncharacterized protein</fullName>
    </submittedName>
</protein>
<dbReference type="AlphaFoldDB" id="A0AAD4WBW9"/>
<name>A0AAD4WBW9_PRUDU</name>
<evidence type="ECO:0000313" key="3">
    <source>
        <dbReference type="Proteomes" id="UP001054821"/>
    </source>
</evidence>
<accession>A0AAD4WBW9</accession>
<organism evidence="2 3">
    <name type="scientific">Prunus dulcis</name>
    <name type="common">Almond</name>
    <name type="synonym">Amygdalus dulcis</name>
    <dbReference type="NCBI Taxonomy" id="3755"/>
    <lineage>
        <taxon>Eukaryota</taxon>
        <taxon>Viridiplantae</taxon>
        <taxon>Streptophyta</taxon>
        <taxon>Embryophyta</taxon>
        <taxon>Tracheophyta</taxon>
        <taxon>Spermatophyta</taxon>
        <taxon>Magnoliopsida</taxon>
        <taxon>eudicotyledons</taxon>
        <taxon>Gunneridae</taxon>
        <taxon>Pentapetalae</taxon>
        <taxon>rosids</taxon>
        <taxon>fabids</taxon>
        <taxon>Rosales</taxon>
        <taxon>Rosaceae</taxon>
        <taxon>Amygdaloideae</taxon>
        <taxon>Amygdaleae</taxon>
        <taxon>Prunus</taxon>
    </lineage>
</organism>
<feature type="compositionally biased region" description="Polar residues" evidence="1">
    <location>
        <begin position="40"/>
        <end position="49"/>
    </location>
</feature>
<feature type="region of interest" description="Disordered" evidence="1">
    <location>
        <begin position="29"/>
        <end position="49"/>
    </location>
</feature>
<dbReference type="Proteomes" id="UP001054821">
    <property type="component" value="Chromosome 3"/>
</dbReference>
<dbReference type="EMBL" id="JAJFAZ020000003">
    <property type="protein sequence ID" value="KAI5340730.1"/>
    <property type="molecule type" value="Genomic_DNA"/>
</dbReference>